<evidence type="ECO:0000313" key="1">
    <source>
        <dbReference type="EMBL" id="RKG48144.1"/>
    </source>
</evidence>
<gene>
    <name evidence="1" type="ORF">D7V64_15755</name>
    <name evidence="3" type="ORF">D9K79_16855</name>
    <name evidence="2" type="ORF">D9K80_16945</name>
</gene>
<keyword evidence="1" id="KW-0413">Isomerase</keyword>
<protein>
    <submittedName>
        <fullName evidence="1">5-carboxymethyl-2-hydroxymuconate isomerase</fullName>
    </submittedName>
</protein>
<evidence type="ECO:0000313" key="6">
    <source>
        <dbReference type="Proteomes" id="UP000281084"/>
    </source>
</evidence>
<evidence type="ECO:0000313" key="4">
    <source>
        <dbReference type="Proteomes" id="UP000267166"/>
    </source>
</evidence>
<dbReference type="Pfam" id="PF02962">
    <property type="entry name" value="CHMI"/>
    <property type="match status" value="1"/>
</dbReference>
<evidence type="ECO:0000313" key="3">
    <source>
        <dbReference type="EMBL" id="RLL37881.1"/>
    </source>
</evidence>
<dbReference type="RefSeq" id="WP_117006400.1">
    <property type="nucleotide sequence ID" value="NZ_RAXW01000049.1"/>
</dbReference>
<dbReference type="GO" id="GO:0008704">
    <property type="term" value="F:5-carboxymethyl-2-hydroxymuconate delta-isomerase activity"/>
    <property type="evidence" value="ECO:0007669"/>
    <property type="project" value="InterPro"/>
</dbReference>
<accession>A0A3A8FZM7</accession>
<evidence type="ECO:0000313" key="5">
    <source>
        <dbReference type="Proteomes" id="UP000273105"/>
    </source>
</evidence>
<sequence length="122" mass="13617">MPHIHVEYSNNIKNIDAKQVLKTLNHTLFATGHVSSALDIKSRAVCQQDWLIGLEPDETQAYVHIKLSLLSGRSLETQAEISEQLLQALQQVLPAQSGMTVQMCVEVLEMTKTTYSKQLVQA</sequence>
<organism evidence="1 6">
    <name type="scientific">Acinetobacter cumulans</name>
    <dbReference type="NCBI Taxonomy" id="2136182"/>
    <lineage>
        <taxon>Bacteria</taxon>
        <taxon>Pseudomonadati</taxon>
        <taxon>Pseudomonadota</taxon>
        <taxon>Gammaproteobacteria</taxon>
        <taxon>Moraxellales</taxon>
        <taxon>Moraxellaceae</taxon>
        <taxon>Acinetobacter</taxon>
    </lineage>
</organism>
<name>A0A3A8FZM7_9GAMM</name>
<dbReference type="Proteomes" id="UP000267166">
    <property type="component" value="Unassembled WGS sequence"/>
</dbReference>
<dbReference type="PANTHER" id="PTHR37950:SF1">
    <property type="entry name" value="4-HYDROXYPHENYLACETATE CATABOLISM PROTEIN"/>
    <property type="match status" value="1"/>
</dbReference>
<dbReference type="AlphaFoldDB" id="A0A3A8FZM7"/>
<reference evidence="4 5" key="1">
    <citation type="submission" date="2018-09" db="EMBL/GenBank/DDBJ databases">
        <title>The draft genome of Acinetobacter sp. strains.</title>
        <authorList>
            <person name="Qin J."/>
            <person name="Feng Y."/>
            <person name="Zong Z."/>
        </authorList>
    </citation>
    <scope>NUCLEOTIDE SEQUENCE [LARGE SCALE GENOMIC DNA]</scope>
    <source>
        <strain evidence="3 5">WCHAc060001</strain>
        <strain evidence="2 4">WCHAc060003</strain>
    </source>
</reference>
<keyword evidence="5" id="KW-1185">Reference proteome</keyword>
<dbReference type="EMBL" id="RAXZ01000038">
    <property type="protein sequence ID" value="RKG48144.1"/>
    <property type="molecule type" value="Genomic_DNA"/>
</dbReference>
<dbReference type="InterPro" id="IPR004220">
    <property type="entry name" value="5-COMe_2-OHmuconate_Isoase"/>
</dbReference>
<dbReference type="Proteomes" id="UP000281084">
    <property type="component" value="Unassembled WGS sequence"/>
</dbReference>
<dbReference type="EMBL" id="RCHD01000068">
    <property type="protein sequence ID" value="RLL29430.1"/>
    <property type="molecule type" value="Genomic_DNA"/>
</dbReference>
<dbReference type="Gene3D" id="3.30.429.10">
    <property type="entry name" value="Macrophage Migration Inhibitory Factor"/>
    <property type="match status" value="1"/>
</dbReference>
<accession>A0A498CSS3</accession>
<proteinExistence type="predicted"/>
<dbReference type="SUPFAM" id="SSF55331">
    <property type="entry name" value="Tautomerase/MIF"/>
    <property type="match status" value="1"/>
</dbReference>
<dbReference type="InterPro" id="IPR014347">
    <property type="entry name" value="Tautomerase/MIF_sf"/>
</dbReference>
<dbReference type="PANTHER" id="PTHR37950">
    <property type="entry name" value="4-HYDROXYPHENYLACETATE CATABOLISM PROTEIN"/>
    <property type="match status" value="1"/>
</dbReference>
<reference evidence="1 6" key="2">
    <citation type="submission" date="2018-09" db="EMBL/GenBank/DDBJ databases">
        <title>The draft genome of Acinetobacter spp. strains.</title>
        <authorList>
            <person name="Qin J."/>
            <person name="Feng Y."/>
            <person name="Zong Z."/>
        </authorList>
    </citation>
    <scope>NUCLEOTIDE SEQUENCE [LARGE SCALE GENOMIC DNA]</scope>
    <source>
        <strain evidence="1 6">WCHAc060002</strain>
    </source>
</reference>
<dbReference type="EMBL" id="RCHE01000064">
    <property type="protein sequence ID" value="RLL37881.1"/>
    <property type="molecule type" value="Genomic_DNA"/>
</dbReference>
<comment type="caution">
    <text evidence="1">The sequence shown here is derived from an EMBL/GenBank/DDBJ whole genome shotgun (WGS) entry which is preliminary data.</text>
</comment>
<dbReference type="Proteomes" id="UP000273105">
    <property type="component" value="Unassembled WGS sequence"/>
</dbReference>
<evidence type="ECO:0000313" key="2">
    <source>
        <dbReference type="EMBL" id="RLL29430.1"/>
    </source>
</evidence>